<proteinExistence type="predicted"/>
<comment type="caution">
    <text evidence="2">The sequence shown here is derived from an EMBL/GenBank/DDBJ whole genome shotgun (WGS) entry which is preliminary data.</text>
</comment>
<feature type="region of interest" description="Disordered" evidence="1">
    <location>
        <begin position="130"/>
        <end position="159"/>
    </location>
</feature>
<dbReference type="Proteomes" id="UP000242519">
    <property type="component" value="Unassembled WGS sequence"/>
</dbReference>
<evidence type="ECO:0000313" key="3">
    <source>
        <dbReference type="Proteomes" id="UP000242519"/>
    </source>
</evidence>
<feature type="region of interest" description="Disordered" evidence="1">
    <location>
        <begin position="1"/>
        <end position="115"/>
    </location>
</feature>
<accession>A0A218YSU8</accession>
<evidence type="ECO:0000256" key="1">
    <source>
        <dbReference type="SAM" id="MobiDB-lite"/>
    </source>
</evidence>
<keyword evidence="3" id="KW-1185">Reference proteome</keyword>
<evidence type="ECO:0000313" key="2">
    <source>
        <dbReference type="EMBL" id="OWO98219.1"/>
    </source>
</evidence>
<protein>
    <submittedName>
        <fullName evidence="2">Uncharacterized protein</fullName>
    </submittedName>
</protein>
<name>A0A218YSU8_9HELO</name>
<sequence length="254" mass="27270">MVSPDLPPKRERDRRSHLVAGGASIRSPSPDMRQRSGGITYSRGEDRSRAWTRSGEEQNQKKAGLARHGSVAHPGCRDAAPALISGGCPGRTGHEGSPHPAPRTSTSECRSPQHPPSAIQLLPSNFHHPASTIQLPPSKFHHPNSTIQLPPSNFHPPSAASTAVPVLAWQTTEVQARPTTQMECRSDVAPRWEAEAESPLVAIVVVVVSRALFGHVAGCLCGHCLHARAHLASDVASWVGDTGQDERRRGGETW</sequence>
<dbReference type="EMBL" id="MZNU01000405">
    <property type="protein sequence ID" value="OWO98219.1"/>
    <property type="molecule type" value="Genomic_DNA"/>
</dbReference>
<organism evidence="2 3">
    <name type="scientific">Diplocarpon coronariae</name>
    <dbReference type="NCBI Taxonomy" id="2795749"/>
    <lineage>
        <taxon>Eukaryota</taxon>
        <taxon>Fungi</taxon>
        <taxon>Dikarya</taxon>
        <taxon>Ascomycota</taxon>
        <taxon>Pezizomycotina</taxon>
        <taxon>Leotiomycetes</taxon>
        <taxon>Helotiales</taxon>
        <taxon>Drepanopezizaceae</taxon>
        <taxon>Diplocarpon</taxon>
    </lineage>
</organism>
<feature type="compositionally biased region" description="Basic and acidic residues" evidence="1">
    <location>
        <begin position="43"/>
        <end position="60"/>
    </location>
</feature>
<dbReference type="InParanoid" id="A0A218YSU8"/>
<gene>
    <name evidence="2" type="ORF">B2J93_4160</name>
</gene>
<reference evidence="2 3" key="1">
    <citation type="submission" date="2017-04" db="EMBL/GenBank/DDBJ databases">
        <title>Draft genome sequence of Marssonina coronaria NL1: causal agent of apple blotch.</title>
        <authorList>
            <person name="Cheng Q."/>
        </authorList>
    </citation>
    <scope>NUCLEOTIDE SEQUENCE [LARGE SCALE GENOMIC DNA]</scope>
    <source>
        <strain evidence="2 3">NL1</strain>
    </source>
</reference>
<dbReference type="AlphaFoldDB" id="A0A218YSU8"/>
<feature type="compositionally biased region" description="Basic and acidic residues" evidence="1">
    <location>
        <begin position="7"/>
        <end position="16"/>
    </location>
</feature>